<evidence type="ECO:0000256" key="6">
    <source>
        <dbReference type="ARBA" id="ARBA00023125"/>
    </source>
</evidence>
<dbReference type="InterPro" id="IPR015424">
    <property type="entry name" value="PyrdxlP-dep_Trfase"/>
</dbReference>
<dbReference type="InterPro" id="IPR000524">
    <property type="entry name" value="Tscrpt_reg_HTH_GntR"/>
</dbReference>
<comment type="cofactor">
    <cofactor evidence="1">
        <name>pyridoxal 5'-phosphate</name>
        <dbReference type="ChEBI" id="CHEBI:597326"/>
    </cofactor>
</comment>
<keyword evidence="10" id="KW-0808">Transferase</keyword>
<keyword evidence="4" id="KW-0663">Pyridoxal phosphate</keyword>
<keyword evidence="6" id="KW-0238">DNA-binding</keyword>
<keyword evidence="7" id="KW-0804">Transcription</keyword>
<comment type="similarity">
    <text evidence="2">In the C-terminal section; belongs to the class-I pyridoxal-phosphate-dependent aminotransferase family.</text>
</comment>
<dbReference type="Proteomes" id="UP000249260">
    <property type="component" value="Unassembled WGS sequence"/>
</dbReference>
<dbReference type="CDD" id="cd00609">
    <property type="entry name" value="AAT_like"/>
    <property type="match status" value="1"/>
</dbReference>
<dbReference type="PANTHER" id="PTHR46577:SF2">
    <property type="entry name" value="TRANSCRIPTIONAL REGULATORY PROTEIN"/>
    <property type="match status" value="1"/>
</dbReference>
<dbReference type="SUPFAM" id="SSF46785">
    <property type="entry name" value="Winged helix' DNA-binding domain"/>
    <property type="match status" value="1"/>
</dbReference>
<dbReference type="PROSITE" id="PS50949">
    <property type="entry name" value="HTH_GNTR"/>
    <property type="match status" value="1"/>
</dbReference>
<comment type="caution">
    <text evidence="10">The sequence shown here is derived from an EMBL/GenBank/DDBJ whole genome shotgun (WGS) entry which is preliminary data.</text>
</comment>
<dbReference type="SUPFAM" id="SSF53383">
    <property type="entry name" value="PLP-dependent transferases"/>
    <property type="match status" value="1"/>
</dbReference>
<dbReference type="Pfam" id="PF00392">
    <property type="entry name" value="GntR"/>
    <property type="match status" value="1"/>
</dbReference>
<dbReference type="InterPro" id="IPR051446">
    <property type="entry name" value="HTH_trans_reg/aminotransferase"/>
</dbReference>
<dbReference type="Gene3D" id="1.10.10.10">
    <property type="entry name" value="Winged helix-like DNA-binding domain superfamily/Winged helix DNA-binding domain"/>
    <property type="match status" value="1"/>
</dbReference>
<organism evidence="10 11">
    <name type="scientific">Paenibacillus montanisoli</name>
    <dbReference type="NCBI Taxonomy" id="2081970"/>
    <lineage>
        <taxon>Bacteria</taxon>
        <taxon>Bacillati</taxon>
        <taxon>Bacillota</taxon>
        <taxon>Bacilli</taxon>
        <taxon>Bacillales</taxon>
        <taxon>Paenibacillaceae</taxon>
        <taxon>Paenibacillus</taxon>
    </lineage>
</organism>
<dbReference type="EMBL" id="QLUW01000004">
    <property type="protein sequence ID" value="RAP74339.1"/>
    <property type="molecule type" value="Genomic_DNA"/>
</dbReference>
<dbReference type="PANTHER" id="PTHR46577">
    <property type="entry name" value="HTH-TYPE TRANSCRIPTIONAL REGULATORY PROTEIN GABR"/>
    <property type="match status" value="1"/>
</dbReference>
<dbReference type="GO" id="GO:0008483">
    <property type="term" value="F:transaminase activity"/>
    <property type="evidence" value="ECO:0007669"/>
    <property type="project" value="UniProtKB-KW"/>
</dbReference>
<name>A0A328TUX2_9BACL</name>
<feature type="compositionally biased region" description="Basic and acidic residues" evidence="8">
    <location>
        <begin position="1"/>
        <end position="12"/>
    </location>
</feature>
<evidence type="ECO:0000256" key="2">
    <source>
        <dbReference type="ARBA" id="ARBA00005384"/>
    </source>
</evidence>
<dbReference type="InterPro" id="IPR036390">
    <property type="entry name" value="WH_DNA-bd_sf"/>
</dbReference>
<gene>
    <name evidence="10" type="ORF">DL346_19840</name>
</gene>
<evidence type="ECO:0000259" key="9">
    <source>
        <dbReference type="PROSITE" id="PS50949"/>
    </source>
</evidence>
<dbReference type="AlphaFoldDB" id="A0A328TUX2"/>
<dbReference type="InterPro" id="IPR036388">
    <property type="entry name" value="WH-like_DNA-bd_sf"/>
</dbReference>
<dbReference type="SMART" id="SM00345">
    <property type="entry name" value="HTH_GNTR"/>
    <property type="match status" value="1"/>
</dbReference>
<evidence type="ECO:0000256" key="1">
    <source>
        <dbReference type="ARBA" id="ARBA00001933"/>
    </source>
</evidence>
<dbReference type="Pfam" id="PF00155">
    <property type="entry name" value="Aminotran_1_2"/>
    <property type="match status" value="1"/>
</dbReference>
<keyword evidence="3 10" id="KW-0032">Aminotransferase</keyword>
<dbReference type="Gene3D" id="3.40.640.10">
    <property type="entry name" value="Type I PLP-dependent aspartate aminotransferase-like (Major domain)"/>
    <property type="match status" value="1"/>
</dbReference>
<evidence type="ECO:0000313" key="10">
    <source>
        <dbReference type="EMBL" id="RAP74339.1"/>
    </source>
</evidence>
<protein>
    <submittedName>
        <fullName evidence="10">PLP-dependent aminotransferase family protein</fullName>
    </submittedName>
</protein>
<proteinExistence type="inferred from homology"/>
<reference evidence="10 11" key="1">
    <citation type="submission" date="2018-06" db="EMBL/GenBank/DDBJ databases">
        <title>Paenibacillus montanisoli sp. nov., isolated from mountain area soil.</title>
        <authorList>
            <person name="Wu M."/>
        </authorList>
    </citation>
    <scope>NUCLEOTIDE SEQUENCE [LARGE SCALE GENOMIC DNA]</scope>
    <source>
        <strain evidence="10 11">RA17</strain>
    </source>
</reference>
<feature type="domain" description="HTH gntR-type" evidence="9">
    <location>
        <begin position="1"/>
        <end position="69"/>
    </location>
</feature>
<dbReference type="CDD" id="cd07377">
    <property type="entry name" value="WHTH_GntR"/>
    <property type="match status" value="1"/>
</dbReference>
<dbReference type="OrthoDB" id="9802601at2"/>
<evidence type="ECO:0000256" key="5">
    <source>
        <dbReference type="ARBA" id="ARBA00023015"/>
    </source>
</evidence>
<keyword evidence="5" id="KW-0805">Transcription regulation</keyword>
<dbReference type="GO" id="GO:0030170">
    <property type="term" value="F:pyridoxal phosphate binding"/>
    <property type="evidence" value="ECO:0007669"/>
    <property type="project" value="InterPro"/>
</dbReference>
<dbReference type="InterPro" id="IPR015421">
    <property type="entry name" value="PyrdxlP-dep_Trfase_major"/>
</dbReference>
<evidence type="ECO:0000313" key="11">
    <source>
        <dbReference type="Proteomes" id="UP000249260"/>
    </source>
</evidence>
<keyword evidence="11" id="KW-1185">Reference proteome</keyword>
<dbReference type="GO" id="GO:0003700">
    <property type="term" value="F:DNA-binding transcription factor activity"/>
    <property type="evidence" value="ECO:0007669"/>
    <property type="project" value="InterPro"/>
</dbReference>
<dbReference type="InterPro" id="IPR004839">
    <property type="entry name" value="Aminotransferase_I/II_large"/>
</dbReference>
<evidence type="ECO:0000256" key="7">
    <source>
        <dbReference type="ARBA" id="ARBA00023163"/>
    </source>
</evidence>
<evidence type="ECO:0000256" key="3">
    <source>
        <dbReference type="ARBA" id="ARBA00022576"/>
    </source>
</evidence>
<evidence type="ECO:0000256" key="4">
    <source>
        <dbReference type="ARBA" id="ARBA00022898"/>
    </source>
</evidence>
<sequence>MTKYENVKDDLKQQINSGSIKPGGKLPSIRELSEHWKCSKNTVIRAIDELEKEHLIYSVPKSGHYVIVRSSKSEDRPGGRIDFAVAAPDPGIIPYDEIQHGLNRAVQLYGDRLFTYGDPLGFPSLREAISQHLASSQIFAGPERICVVSGAQQALHLLASMPFPNGKSAILVEQPCYAGMLKLMSLLGVTAIGIARTESGLDLDELERHFRNNSIKFFYTVPRYHNPLGTSLSRREKEAIASMAEKYDVYIVEDDYLADLETDSKADPICSYDYSGRVIYIRSFSKIMLPGLRLGAAVLPEALTTLFRMYKSSCDLGTAALSQAALEIHLGSGLFQRHAAMMRERYGIRMKALQQACSRYLNEGFRLSKSTGGIFAQLELPHHLAAEELAAALRQKDVHVFPTMHCYLPSVESANSWRLSIIRTNEQEIEDGIRIVRQTADELMSQRSTIKFSRSAITWI</sequence>
<accession>A0A328TUX2</accession>
<dbReference type="GO" id="GO:0003677">
    <property type="term" value="F:DNA binding"/>
    <property type="evidence" value="ECO:0007669"/>
    <property type="project" value="UniProtKB-KW"/>
</dbReference>
<feature type="region of interest" description="Disordered" evidence="8">
    <location>
        <begin position="1"/>
        <end position="26"/>
    </location>
</feature>
<dbReference type="RefSeq" id="WP_112884128.1">
    <property type="nucleotide sequence ID" value="NZ_QLUW01000004.1"/>
</dbReference>
<evidence type="ECO:0000256" key="8">
    <source>
        <dbReference type="SAM" id="MobiDB-lite"/>
    </source>
</evidence>